<dbReference type="GO" id="GO:0080008">
    <property type="term" value="C:Cul4-RING E3 ubiquitin ligase complex"/>
    <property type="evidence" value="ECO:0007669"/>
    <property type="project" value="TreeGrafter"/>
</dbReference>
<dbReference type="SMART" id="SM00320">
    <property type="entry name" value="WD40"/>
    <property type="match status" value="6"/>
</dbReference>
<name>U5EIK3_9DIPT</name>
<dbReference type="PROSITE" id="PS50294">
    <property type="entry name" value="WD_REPEATS_REGION"/>
    <property type="match status" value="1"/>
</dbReference>
<feature type="region of interest" description="Disordered" evidence="2">
    <location>
        <begin position="509"/>
        <end position="538"/>
    </location>
</feature>
<dbReference type="PROSITE" id="PS50082">
    <property type="entry name" value="WD_REPEATS_2"/>
    <property type="match status" value="2"/>
</dbReference>
<dbReference type="PANTHER" id="PTHR19847">
    <property type="entry name" value="DDB1- AND CUL4-ASSOCIATED FACTOR 11"/>
    <property type="match status" value="1"/>
</dbReference>
<dbReference type="EMBL" id="GANO01002600">
    <property type="protein sequence ID" value="JAB57271.1"/>
    <property type="molecule type" value="mRNA"/>
</dbReference>
<organism evidence="3">
    <name type="scientific">Corethrella appendiculata</name>
    <dbReference type="NCBI Taxonomy" id="1370023"/>
    <lineage>
        <taxon>Eukaryota</taxon>
        <taxon>Metazoa</taxon>
        <taxon>Ecdysozoa</taxon>
        <taxon>Arthropoda</taxon>
        <taxon>Hexapoda</taxon>
        <taxon>Insecta</taxon>
        <taxon>Pterygota</taxon>
        <taxon>Neoptera</taxon>
        <taxon>Endopterygota</taxon>
        <taxon>Diptera</taxon>
        <taxon>Nematocera</taxon>
        <taxon>Culicoidea</taxon>
        <taxon>Chaoboridae</taxon>
        <taxon>Corethrella</taxon>
    </lineage>
</organism>
<dbReference type="SUPFAM" id="SSF50978">
    <property type="entry name" value="WD40 repeat-like"/>
    <property type="match status" value="1"/>
</dbReference>
<feature type="repeat" description="WD" evidence="1">
    <location>
        <begin position="461"/>
        <end position="491"/>
    </location>
</feature>
<dbReference type="Gene3D" id="2.130.10.10">
    <property type="entry name" value="YVTN repeat-like/Quinoprotein amine dehydrogenase"/>
    <property type="match status" value="3"/>
</dbReference>
<protein>
    <submittedName>
        <fullName evidence="3">Putative microtubule associated complex</fullName>
    </submittedName>
</protein>
<dbReference type="InterPro" id="IPR015943">
    <property type="entry name" value="WD40/YVTN_repeat-like_dom_sf"/>
</dbReference>
<dbReference type="InterPro" id="IPR036322">
    <property type="entry name" value="WD40_repeat_dom_sf"/>
</dbReference>
<evidence type="ECO:0000256" key="2">
    <source>
        <dbReference type="SAM" id="MobiDB-lite"/>
    </source>
</evidence>
<dbReference type="Pfam" id="PF00400">
    <property type="entry name" value="WD40"/>
    <property type="match status" value="2"/>
</dbReference>
<feature type="repeat" description="WD" evidence="1">
    <location>
        <begin position="336"/>
        <end position="370"/>
    </location>
</feature>
<dbReference type="PANTHER" id="PTHR19847:SF7">
    <property type="entry name" value="DDB1- AND CUL4-ASSOCIATED FACTOR 11"/>
    <property type="match status" value="1"/>
</dbReference>
<evidence type="ECO:0000256" key="1">
    <source>
        <dbReference type="PROSITE-ProRule" id="PRU00221"/>
    </source>
</evidence>
<evidence type="ECO:0000313" key="3">
    <source>
        <dbReference type="EMBL" id="JAB57271.1"/>
    </source>
</evidence>
<keyword evidence="1" id="KW-0853">WD repeat</keyword>
<accession>U5EIK3</accession>
<sequence>MGNIVLGTRSLDTINDIEISGEDLLNGVEDEENEDVSEHAEIFNEQHVMQILRQLINSGEIQIVNEQYYSMSLPTIRKKPTLDALKVSTIFQDTKQASGFSASGVPNSKWSILKMIANRQNGYRASGFPQHEKCKINNLYIPNRSERVVLNCDSKIFCGTMSKNGKYFITAGQDEKIRILDATTPNYNLSNEISAKNISWAIVDIDISPCGEYFVYSTWSDALYISKLFYSKSPDDVQPLYLNPDVERFCAFAVAFSNCGKQILAGANDGCLYSYDRQTNRRTLKVQVSESKSDVNAVGFLDETSQIFFSGIDNGNIKVWDCRCLNEARPQAAGVLVGHFDGITYIDSRNDGRYIISNSKDQSIKLWDLRIFSPSNAEAGPKPAYWDYRWDSVPKRFYNPNKSIEGDTSVMTYRGHRIQKSLIRAKFSPALTTGQRYIYTGCGTGRLIIYDVLTGKIVQAIEGHRDIVRDVAWHPHRSEILTSSWDFQVKLNTYDGNFEKKSSSKRISFNDEDFSDEGSPPLRRSRRIAQQRRAQNLD</sequence>
<reference evidence="3" key="1">
    <citation type="journal article" date="2014" name="Insect Biochem. Mol. Biol.">
        <title>An insight into the sialome of the frog biting fly, Corethrella appendiculata.</title>
        <authorList>
            <person name="Ribeiro J.M.C."/>
            <person name="Chagas A.C."/>
            <person name="Pham V.M."/>
            <person name="Lounibos L.P."/>
            <person name="Calvo E."/>
        </authorList>
    </citation>
    <scope>NUCLEOTIDE SEQUENCE</scope>
    <source>
        <tissue evidence="3">Salivary glands</tissue>
    </source>
</reference>
<dbReference type="InterPro" id="IPR051859">
    <property type="entry name" value="DCAF"/>
</dbReference>
<dbReference type="AlphaFoldDB" id="U5EIK3"/>
<dbReference type="InterPro" id="IPR001680">
    <property type="entry name" value="WD40_rpt"/>
</dbReference>
<proteinExistence type="evidence at transcript level"/>
<dbReference type="GO" id="GO:0043161">
    <property type="term" value="P:proteasome-mediated ubiquitin-dependent protein catabolic process"/>
    <property type="evidence" value="ECO:0007669"/>
    <property type="project" value="TreeGrafter"/>
</dbReference>